<proteinExistence type="predicted"/>
<gene>
    <name evidence="1" type="ORF">NUZ5A_20141</name>
</gene>
<name>A0A812EZ81_9ARCH</name>
<protein>
    <recommendedName>
        <fullName evidence="3">Thioredoxin domain-containing protein</fullName>
    </recommendedName>
</protein>
<comment type="caution">
    <text evidence="1">The sequence shown here is derived from an EMBL/GenBank/DDBJ whole genome shotgun (WGS) entry which is preliminary data.</text>
</comment>
<dbReference type="InterPro" id="IPR036249">
    <property type="entry name" value="Thioredoxin-like_sf"/>
</dbReference>
<evidence type="ECO:0000313" key="1">
    <source>
        <dbReference type="EMBL" id="CAE6486446.1"/>
    </source>
</evidence>
<sequence>MKSSVFNVLLLFSATWCPSCKVTLEVAKSVDGIIVYSDVGPLSEKDLEEALQRIIG</sequence>
<dbReference type="Proteomes" id="UP000655759">
    <property type="component" value="Unassembled WGS sequence"/>
</dbReference>
<dbReference type="AlphaFoldDB" id="A0A812EZ81"/>
<dbReference type="EMBL" id="CAJNAQ010000002">
    <property type="protein sequence ID" value="CAE6486446.1"/>
    <property type="molecule type" value="Genomic_DNA"/>
</dbReference>
<organism evidence="1 2">
    <name type="scientific">Candidatus Nitrosotenuis uzonensis</name>
    <dbReference type="NCBI Taxonomy" id="1407055"/>
    <lineage>
        <taxon>Archaea</taxon>
        <taxon>Nitrososphaerota</taxon>
        <taxon>Candidatus Nitrosotenuis</taxon>
    </lineage>
</organism>
<reference evidence="1" key="1">
    <citation type="submission" date="2021-02" db="EMBL/GenBank/DDBJ databases">
        <authorList>
            <person name="Han P."/>
        </authorList>
    </citation>
    <scope>NUCLEOTIDE SEQUENCE</scope>
    <source>
        <strain evidence="1">Candidatus Nitrosotenuis uzonensis 5A</strain>
    </source>
</reference>
<accession>A0A812EZ81</accession>
<evidence type="ECO:0008006" key="3">
    <source>
        <dbReference type="Google" id="ProtNLM"/>
    </source>
</evidence>
<evidence type="ECO:0000313" key="2">
    <source>
        <dbReference type="Proteomes" id="UP000655759"/>
    </source>
</evidence>
<dbReference type="SUPFAM" id="SSF52833">
    <property type="entry name" value="Thioredoxin-like"/>
    <property type="match status" value="1"/>
</dbReference>